<organism evidence="5 6">
    <name type="scientific">Paenibacillus lignilyticus</name>
    <dbReference type="NCBI Taxonomy" id="1172615"/>
    <lineage>
        <taxon>Bacteria</taxon>
        <taxon>Bacillati</taxon>
        <taxon>Bacillota</taxon>
        <taxon>Bacilli</taxon>
        <taxon>Bacillales</taxon>
        <taxon>Paenibacillaceae</taxon>
        <taxon>Paenibacillus</taxon>
    </lineage>
</organism>
<evidence type="ECO:0000313" key="4">
    <source>
        <dbReference type="EMBL" id="MBP3961772.1"/>
    </source>
</evidence>
<evidence type="ECO:0000259" key="3">
    <source>
        <dbReference type="Pfam" id="PF09375"/>
    </source>
</evidence>
<dbReference type="Gene3D" id="1.20.1420.20">
    <property type="entry name" value="M75 peptidase, HXXE motif"/>
    <property type="match status" value="1"/>
</dbReference>
<proteinExistence type="predicted"/>
<protein>
    <recommendedName>
        <fullName evidence="3">Imelysin-like domain-containing protein</fullName>
    </recommendedName>
</protein>
<evidence type="ECO:0000256" key="2">
    <source>
        <dbReference type="ARBA" id="ARBA00022729"/>
    </source>
</evidence>
<evidence type="ECO:0000313" key="6">
    <source>
        <dbReference type="Proteomes" id="UP000673394"/>
    </source>
</evidence>
<feature type="domain" description="Imelysin-like" evidence="3">
    <location>
        <begin position="16"/>
        <end position="59"/>
    </location>
</feature>
<evidence type="ECO:0000313" key="5">
    <source>
        <dbReference type="EMBL" id="MBP3963557.1"/>
    </source>
</evidence>
<dbReference type="Pfam" id="PF09375">
    <property type="entry name" value="Peptidase_M75"/>
    <property type="match status" value="1"/>
</dbReference>
<dbReference type="Proteomes" id="UP000673394">
    <property type="component" value="Unassembled WGS sequence"/>
</dbReference>
<dbReference type="PANTHER" id="PTHR39192">
    <property type="entry name" value="IRON UPTAKE SYSTEM COMPONENT EFEO"/>
    <property type="match status" value="1"/>
</dbReference>
<dbReference type="InterPro" id="IPR018976">
    <property type="entry name" value="Imelysin-like"/>
</dbReference>
<evidence type="ECO:0000256" key="1">
    <source>
        <dbReference type="ARBA" id="ARBA00004196"/>
    </source>
</evidence>
<keyword evidence="6" id="KW-1185">Reference proteome</keyword>
<dbReference type="InterPro" id="IPR050894">
    <property type="entry name" value="EfeM/EfeO_iron_uptake"/>
</dbReference>
<keyword evidence="2" id="KW-0732">Signal</keyword>
<sequence length="89" mass="10153">MSKILCKFHAHEGDVADAEWRGFHRIEKALWVDNTTDGMTEYADRLLSDVKALRALMETVEVFWAGANRWCSLDGWGKLYGCQADSDSR</sequence>
<name>A0ABS5CC39_9BACL</name>
<accession>A0ABS5CC39</accession>
<dbReference type="PANTHER" id="PTHR39192:SF1">
    <property type="entry name" value="IRON UPTAKE SYSTEM COMPONENT EFEO"/>
    <property type="match status" value="1"/>
</dbReference>
<comment type="caution">
    <text evidence="5">The sequence shown here is derived from an EMBL/GenBank/DDBJ whole genome shotgun (WGS) entry which is preliminary data.</text>
</comment>
<dbReference type="RefSeq" id="WP_210655409.1">
    <property type="nucleotide sequence ID" value="NZ_JAGKSP010000001.1"/>
</dbReference>
<dbReference type="EMBL" id="JAGKSP010000001">
    <property type="protein sequence ID" value="MBP3961772.1"/>
    <property type="molecule type" value="Genomic_DNA"/>
</dbReference>
<comment type="subcellular location">
    <subcellularLocation>
        <location evidence="1">Cell envelope</location>
    </subcellularLocation>
</comment>
<gene>
    <name evidence="4" type="ORF">I8J30_03545</name>
    <name evidence="5" type="ORF">I8J30_12650</name>
</gene>
<dbReference type="EMBL" id="JAGKSP010000004">
    <property type="protein sequence ID" value="MBP3963557.1"/>
    <property type="molecule type" value="Genomic_DNA"/>
</dbReference>
<dbReference type="InterPro" id="IPR038352">
    <property type="entry name" value="Imelysin_sf"/>
</dbReference>
<reference evidence="5 6" key="1">
    <citation type="submission" date="2021-04" db="EMBL/GenBank/DDBJ databases">
        <title>Paenibacillus sp. DLE-14 whole genome sequence.</title>
        <authorList>
            <person name="Ham Y.J."/>
        </authorList>
    </citation>
    <scope>NUCLEOTIDE SEQUENCE [LARGE SCALE GENOMIC DNA]</scope>
    <source>
        <strain evidence="5 6">DLE-14</strain>
    </source>
</reference>